<evidence type="ECO:0000313" key="3">
    <source>
        <dbReference type="Proteomes" id="UP001454036"/>
    </source>
</evidence>
<comment type="caution">
    <text evidence="2">The sequence shown here is derived from an EMBL/GenBank/DDBJ whole genome shotgun (WGS) entry which is preliminary data.</text>
</comment>
<dbReference type="Proteomes" id="UP001454036">
    <property type="component" value="Unassembled WGS sequence"/>
</dbReference>
<proteinExistence type="predicted"/>
<accession>A0AAV3PQV7</accession>
<reference evidence="2 3" key="1">
    <citation type="submission" date="2024-01" db="EMBL/GenBank/DDBJ databases">
        <title>The complete chloroplast genome sequence of Lithospermum erythrorhizon: insights into the phylogenetic relationship among Boraginaceae species and the maternal lineages of purple gromwells.</title>
        <authorList>
            <person name="Okada T."/>
            <person name="Watanabe K."/>
        </authorList>
    </citation>
    <scope>NUCLEOTIDE SEQUENCE [LARGE SCALE GENOMIC DNA]</scope>
</reference>
<feature type="region of interest" description="Disordered" evidence="1">
    <location>
        <begin position="1"/>
        <end position="30"/>
    </location>
</feature>
<evidence type="ECO:0000313" key="2">
    <source>
        <dbReference type="EMBL" id="GAA0153463.1"/>
    </source>
</evidence>
<dbReference type="EMBL" id="BAABME010018333">
    <property type="protein sequence ID" value="GAA0153463.1"/>
    <property type="molecule type" value="Genomic_DNA"/>
</dbReference>
<feature type="compositionally biased region" description="Acidic residues" evidence="1">
    <location>
        <begin position="17"/>
        <end position="26"/>
    </location>
</feature>
<keyword evidence="3" id="KW-1185">Reference proteome</keyword>
<dbReference type="AlphaFoldDB" id="A0AAV3PQV7"/>
<organism evidence="2 3">
    <name type="scientific">Lithospermum erythrorhizon</name>
    <name type="common">Purple gromwell</name>
    <name type="synonym">Lithospermum officinale var. erythrorhizon</name>
    <dbReference type="NCBI Taxonomy" id="34254"/>
    <lineage>
        <taxon>Eukaryota</taxon>
        <taxon>Viridiplantae</taxon>
        <taxon>Streptophyta</taxon>
        <taxon>Embryophyta</taxon>
        <taxon>Tracheophyta</taxon>
        <taxon>Spermatophyta</taxon>
        <taxon>Magnoliopsida</taxon>
        <taxon>eudicotyledons</taxon>
        <taxon>Gunneridae</taxon>
        <taxon>Pentapetalae</taxon>
        <taxon>asterids</taxon>
        <taxon>lamiids</taxon>
        <taxon>Boraginales</taxon>
        <taxon>Boraginaceae</taxon>
        <taxon>Boraginoideae</taxon>
        <taxon>Lithospermeae</taxon>
        <taxon>Lithospermum</taxon>
    </lineage>
</organism>
<gene>
    <name evidence="2" type="ORF">LIER_37680</name>
</gene>
<sequence>MSQLSQEQSKSYYTTLFDDDSDEEEGSDTKVSNFIAFTSKISIEEPVNPTAIDHPSNNISDDEEELTKEELMGNYQMLFMKWSKLTKTYTTGATKRSVEESRTS</sequence>
<feature type="compositionally biased region" description="Polar residues" evidence="1">
    <location>
        <begin position="1"/>
        <end position="14"/>
    </location>
</feature>
<evidence type="ECO:0000256" key="1">
    <source>
        <dbReference type="SAM" id="MobiDB-lite"/>
    </source>
</evidence>
<name>A0AAV3PQV7_LITER</name>
<protein>
    <submittedName>
        <fullName evidence="2">Uncharacterized protein</fullName>
    </submittedName>
</protein>